<feature type="transmembrane region" description="Helical" evidence="1">
    <location>
        <begin position="47"/>
        <end position="64"/>
    </location>
</feature>
<dbReference type="RefSeq" id="WP_136496441.1">
    <property type="nucleotide sequence ID" value="NZ_CP046052.1"/>
</dbReference>
<evidence type="ECO:0000313" key="2">
    <source>
        <dbReference type="EMBL" id="QGM46186.1"/>
    </source>
</evidence>
<feature type="transmembrane region" description="Helical" evidence="1">
    <location>
        <begin position="208"/>
        <end position="226"/>
    </location>
</feature>
<sequence length="270" mass="29103">MIDFAAYPLPAILLASVAALLTAAEIGHQLGSRAEAEANVTTLEAAILGLMALMLGFTFSMALARFDERRDAVLAEANSIGTAALRARLLPAPHDLESLKLFKDYVQIRLDFTATVPTSAEAGAFISHSNDIQEALWKRARTVAAKDNAMVPVGVYIQALNEMFDNQQKRLTAFRNRVPNIVFLALYAIAFVAVGFSGFSSGLERRQWRAPVYVMCVLSAGVILLIQDIDRPGVGYINVDQGPMIETAGGIAKYLAELQGAAAHPVQGVR</sequence>
<dbReference type="Pfam" id="PF14023">
    <property type="entry name" value="Bestrophin-like"/>
    <property type="match status" value="1"/>
</dbReference>
<evidence type="ECO:0000256" key="1">
    <source>
        <dbReference type="SAM" id="Phobius"/>
    </source>
</evidence>
<keyword evidence="3" id="KW-1185">Reference proteome</keyword>
<dbReference type="AlphaFoldDB" id="A0A6B8KD76"/>
<dbReference type="InterPro" id="IPR025333">
    <property type="entry name" value="DUF4239"/>
</dbReference>
<feature type="transmembrane region" description="Helical" evidence="1">
    <location>
        <begin position="178"/>
        <end position="196"/>
    </location>
</feature>
<keyword evidence="1" id="KW-0472">Membrane</keyword>
<dbReference type="KEGG" id="mhey:H2LOC_011035"/>
<name>A0A6B8KD76_9HYPH</name>
<evidence type="ECO:0008006" key="4">
    <source>
        <dbReference type="Google" id="ProtNLM"/>
    </source>
</evidence>
<dbReference type="Proteomes" id="UP000309061">
    <property type="component" value="Chromosome"/>
</dbReference>
<dbReference type="EMBL" id="CP046052">
    <property type="protein sequence ID" value="QGM46186.1"/>
    <property type="molecule type" value="Genomic_DNA"/>
</dbReference>
<keyword evidence="1" id="KW-1133">Transmembrane helix</keyword>
<evidence type="ECO:0000313" key="3">
    <source>
        <dbReference type="Proteomes" id="UP000309061"/>
    </source>
</evidence>
<gene>
    <name evidence="2" type="ORF">H2LOC_011035</name>
</gene>
<dbReference type="OrthoDB" id="272864at2"/>
<organism evidence="2 3">
    <name type="scientific">Methylocystis heyeri</name>
    <dbReference type="NCBI Taxonomy" id="391905"/>
    <lineage>
        <taxon>Bacteria</taxon>
        <taxon>Pseudomonadati</taxon>
        <taxon>Pseudomonadota</taxon>
        <taxon>Alphaproteobacteria</taxon>
        <taxon>Hyphomicrobiales</taxon>
        <taxon>Methylocystaceae</taxon>
        <taxon>Methylocystis</taxon>
    </lineage>
</organism>
<proteinExistence type="predicted"/>
<accession>A0A6B8KD76</accession>
<protein>
    <recommendedName>
        <fullName evidence="4">DUF4239 domain-containing protein</fullName>
    </recommendedName>
</protein>
<reference evidence="2 3" key="1">
    <citation type="submission" date="2019-11" db="EMBL/GenBank/DDBJ databases">
        <title>The genome sequence of Methylocystis heyeri.</title>
        <authorList>
            <person name="Oshkin I.Y."/>
            <person name="Miroshnikov K."/>
            <person name="Dedysh S.N."/>
        </authorList>
    </citation>
    <scope>NUCLEOTIDE SEQUENCE [LARGE SCALE GENOMIC DNA]</scope>
    <source>
        <strain evidence="2 3">H2</strain>
    </source>
</reference>
<keyword evidence="1" id="KW-0812">Transmembrane</keyword>